<evidence type="ECO:0000313" key="1">
    <source>
        <dbReference type="EMBL" id="CAA9203148.1"/>
    </source>
</evidence>
<sequence>MDFKEPYNNGNFKLNTHDQNNNTVSNLNLLYLDFAEVVLFQNVLCHDSATKLNVLNFNDGYY</sequence>
<accession>A0ABM8KQ16</accession>
<name>A0ABM8KQ16_9FLAO</name>
<dbReference type="RefSeq" id="WP_173968409.1">
    <property type="nucleotide sequence ID" value="NZ_CADCST010000165.1"/>
</dbReference>
<proteinExistence type="predicted"/>
<reference evidence="1 2" key="1">
    <citation type="submission" date="2020-02" db="EMBL/GenBank/DDBJ databases">
        <authorList>
            <person name="Criscuolo A."/>
        </authorList>
    </citation>
    <scope>NUCLEOTIDE SEQUENCE [LARGE SCALE GENOMIC DNA]</scope>
    <source>
        <strain evidence="1">CECT7796</strain>
    </source>
</reference>
<protein>
    <submittedName>
        <fullName evidence="1">Uncharacterized protein</fullName>
    </submittedName>
</protein>
<keyword evidence="2" id="KW-1185">Reference proteome</keyword>
<gene>
    <name evidence="1" type="ORF">FLACOL7796_04621</name>
</gene>
<dbReference type="Proteomes" id="UP000474567">
    <property type="component" value="Unassembled WGS sequence"/>
</dbReference>
<dbReference type="EMBL" id="CADCST010000165">
    <property type="protein sequence ID" value="CAA9203148.1"/>
    <property type="molecule type" value="Genomic_DNA"/>
</dbReference>
<comment type="caution">
    <text evidence="1">The sequence shown here is derived from an EMBL/GenBank/DDBJ whole genome shotgun (WGS) entry which is preliminary data.</text>
</comment>
<evidence type="ECO:0000313" key="2">
    <source>
        <dbReference type="Proteomes" id="UP000474567"/>
    </source>
</evidence>
<organism evidence="1 2">
    <name type="scientific">Flavobacterium collinsii</name>
    <dbReference type="NCBI Taxonomy" id="1114861"/>
    <lineage>
        <taxon>Bacteria</taxon>
        <taxon>Pseudomonadati</taxon>
        <taxon>Bacteroidota</taxon>
        <taxon>Flavobacteriia</taxon>
        <taxon>Flavobacteriales</taxon>
        <taxon>Flavobacteriaceae</taxon>
        <taxon>Flavobacterium</taxon>
    </lineage>
</organism>